<sequence length="116" mass="13369">FIDARDIFEQISRKQVVFNKENLEKIASTVRSWRGEKGAPKYEDISGFCKSANLEDIKKNGYMLTPGRYVGLADIEDDGISFEEKMQKLSLELREAFTNGRELEKDIEKNLKELGF</sequence>
<protein>
    <submittedName>
        <fullName evidence="2">Type I restriction-modification system, M subunit</fullName>
    </submittedName>
</protein>
<dbReference type="InterPro" id="IPR029063">
    <property type="entry name" value="SAM-dependent_MTases_sf"/>
</dbReference>
<dbReference type="SUPFAM" id="SSF53335">
    <property type="entry name" value="S-adenosyl-L-methionine-dependent methyltransferases"/>
    <property type="match status" value="1"/>
</dbReference>
<dbReference type="Pfam" id="PF02384">
    <property type="entry name" value="N6_Mtase"/>
    <property type="match status" value="1"/>
</dbReference>
<reference evidence="2 3" key="1">
    <citation type="journal article" date="2015" name="Nature">
        <title>rRNA introns, odd ribosomes, and small enigmatic genomes across a large radiation of phyla.</title>
        <authorList>
            <person name="Brown C.T."/>
            <person name="Hug L.A."/>
            <person name="Thomas B.C."/>
            <person name="Sharon I."/>
            <person name="Castelle C.J."/>
            <person name="Singh A."/>
            <person name="Wilkins M.J."/>
            <person name="Williams K.H."/>
            <person name="Banfield J.F."/>
        </authorList>
    </citation>
    <scope>NUCLEOTIDE SEQUENCE [LARGE SCALE GENOMIC DNA]</scope>
</reference>
<feature type="non-terminal residue" evidence="2">
    <location>
        <position position="1"/>
    </location>
</feature>
<dbReference type="PATRIC" id="fig|1618734.3.peg.456"/>
<name>A0A0G0W452_9BACT</name>
<evidence type="ECO:0000313" key="2">
    <source>
        <dbReference type="EMBL" id="KKR79000.1"/>
    </source>
</evidence>
<comment type="caution">
    <text evidence="2">The sequence shown here is derived from an EMBL/GenBank/DDBJ whole genome shotgun (WGS) entry which is preliminary data.</text>
</comment>
<feature type="domain" description="DNA methylase adenine-specific" evidence="1">
    <location>
        <begin position="1"/>
        <end position="77"/>
    </location>
</feature>
<dbReference type="AlphaFoldDB" id="A0A0G0W452"/>
<dbReference type="InterPro" id="IPR003356">
    <property type="entry name" value="DNA_methylase_A-5"/>
</dbReference>
<dbReference type="Proteomes" id="UP000034749">
    <property type="component" value="Unassembled WGS sequence"/>
</dbReference>
<proteinExistence type="predicted"/>
<gene>
    <name evidence="2" type="ORF">UU24_C0019G0001</name>
</gene>
<accession>A0A0G0W452</accession>
<dbReference type="EMBL" id="LBZW01000019">
    <property type="protein sequence ID" value="KKR79000.1"/>
    <property type="molecule type" value="Genomic_DNA"/>
</dbReference>
<evidence type="ECO:0000313" key="3">
    <source>
        <dbReference type="Proteomes" id="UP000034749"/>
    </source>
</evidence>
<dbReference type="Gene3D" id="3.40.50.150">
    <property type="entry name" value="Vaccinia Virus protein VP39"/>
    <property type="match status" value="1"/>
</dbReference>
<dbReference type="GO" id="GO:0003677">
    <property type="term" value="F:DNA binding"/>
    <property type="evidence" value="ECO:0007669"/>
    <property type="project" value="InterPro"/>
</dbReference>
<evidence type="ECO:0000259" key="1">
    <source>
        <dbReference type="Pfam" id="PF02384"/>
    </source>
</evidence>
<dbReference type="GO" id="GO:0008170">
    <property type="term" value="F:N-methyltransferase activity"/>
    <property type="evidence" value="ECO:0007669"/>
    <property type="project" value="InterPro"/>
</dbReference>
<organism evidence="2 3">
    <name type="scientific">Candidatus Nomurabacteria bacterium GW2011_GWA2_40_9</name>
    <dbReference type="NCBI Taxonomy" id="1618734"/>
    <lineage>
        <taxon>Bacteria</taxon>
        <taxon>Candidatus Nomuraibacteriota</taxon>
    </lineage>
</organism>